<evidence type="ECO:0000256" key="7">
    <source>
        <dbReference type="ARBA" id="ARBA00023136"/>
    </source>
</evidence>
<comment type="subcellular location">
    <subcellularLocation>
        <location evidence="1">Endoplasmic reticulum membrane</location>
        <topology evidence="1">Multi-pass membrane protein</topology>
    </subcellularLocation>
</comment>
<dbReference type="GO" id="GO:0043529">
    <property type="term" value="C:GET complex"/>
    <property type="evidence" value="ECO:0007669"/>
    <property type="project" value="InterPro"/>
</dbReference>
<comment type="caution">
    <text evidence="8">Lacks conserved residue(s) required for the propagation of feature annotation.</text>
</comment>
<evidence type="ECO:0000256" key="1">
    <source>
        <dbReference type="ARBA" id="ARBA00004477"/>
    </source>
</evidence>
<evidence type="ECO:0000256" key="2">
    <source>
        <dbReference type="ARBA" id="ARBA00010799"/>
    </source>
</evidence>
<dbReference type="AlphaFoldDB" id="A0A8H6ZFM6"/>
<protein>
    <submittedName>
        <fullName evidence="9">Protein GET1</fullName>
    </submittedName>
</protein>
<dbReference type="PANTHER" id="PTHR42650">
    <property type="entry name" value="TAIL-ANCHORED PROTEIN INSERTION RECEPTOR WRB"/>
    <property type="match status" value="1"/>
</dbReference>
<evidence type="ECO:0000256" key="3">
    <source>
        <dbReference type="ARBA" id="ARBA00022448"/>
    </source>
</evidence>
<accession>A0A8H6ZFM6</accession>
<evidence type="ECO:0000256" key="6">
    <source>
        <dbReference type="ARBA" id="ARBA00022989"/>
    </source>
</evidence>
<keyword evidence="4 8" id="KW-0812">Transmembrane</keyword>
<feature type="topological domain" description="Cytoplasmic" evidence="8">
    <location>
        <begin position="169"/>
        <end position="196"/>
    </location>
</feature>
<evidence type="ECO:0000313" key="10">
    <source>
        <dbReference type="Proteomes" id="UP000623467"/>
    </source>
</evidence>
<proteinExistence type="inferred from homology"/>
<dbReference type="InterPro" id="IPR028945">
    <property type="entry name" value="Get1"/>
</dbReference>
<comment type="caution">
    <text evidence="9">The sequence shown here is derived from an EMBL/GenBank/DDBJ whole genome shotgun (WGS) entry which is preliminary data.</text>
</comment>
<comment type="similarity">
    <text evidence="2 8">Belongs to the WRB/GET1 family.</text>
</comment>
<dbReference type="Proteomes" id="UP000623467">
    <property type="component" value="Unassembled WGS sequence"/>
</dbReference>
<reference evidence="9" key="1">
    <citation type="submission" date="2020-05" db="EMBL/GenBank/DDBJ databases">
        <title>Mycena genomes resolve the evolution of fungal bioluminescence.</title>
        <authorList>
            <person name="Tsai I.J."/>
        </authorList>
    </citation>
    <scope>NUCLEOTIDE SEQUENCE</scope>
    <source>
        <strain evidence="9">160909Yilan</strain>
    </source>
</reference>
<name>A0A8H6ZFM6_9AGAR</name>
<evidence type="ECO:0000256" key="8">
    <source>
        <dbReference type="HAMAP-Rule" id="MF_03113"/>
    </source>
</evidence>
<feature type="topological domain" description="Lumenal" evidence="8">
    <location>
        <begin position="1"/>
        <end position="3"/>
    </location>
</feature>
<dbReference type="EMBL" id="JACAZH010000001">
    <property type="protein sequence ID" value="KAF7376489.1"/>
    <property type="molecule type" value="Genomic_DNA"/>
</dbReference>
<dbReference type="Gene3D" id="1.10.287.660">
    <property type="entry name" value="Helix hairpin bin"/>
    <property type="match status" value="1"/>
</dbReference>
<dbReference type="InterPro" id="IPR027538">
    <property type="entry name" value="Get1_fungi"/>
</dbReference>
<keyword evidence="7 8" id="KW-0472">Membrane</keyword>
<dbReference type="InterPro" id="IPR029012">
    <property type="entry name" value="Helix_hairpin_bin_sf"/>
</dbReference>
<evidence type="ECO:0000256" key="5">
    <source>
        <dbReference type="ARBA" id="ARBA00022824"/>
    </source>
</evidence>
<dbReference type="GO" id="GO:0071816">
    <property type="term" value="P:tail-anchored membrane protein insertion into ER membrane"/>
    <property type="evidence" value="ECO:0007669"/>
    <property type="project" value="InterPro"/>
</dbReference>
<evidence type="ECO:0000313" key="9">
    <source>
        <dbReference type="EMBL" id="KAF7376489.1"/>
    </source>
</evidence>
<organism evidence="9 10">
    <name type="scientific">Mycena sanguinolenta</name>
    <dbReference type="NCBI Taxonomy" id="230812"/>
    <lineage>
        <taxon>Eukaryota</taxon>
        <taxon>Fungi</taxon>
        <taxon>Dikarya</taxon>
        <taxon>Basidiomycota</taxon>
        <taxon>Agaricomycotina</taxon>
        <taxon>Agaricomycetes</taxon>
        <taxon>Agaricomycetidae</taxon>
        <taxon>Agaricales</taxon>
        <taxon>Marasmiineae</taxon>
        <taxon>Mycenaceae</taxon>
        <taxon>Mycena</taxon>
    </lineage>
</organism>
<keyword evidence="10" id="KW-1185">Reference proteome</keyword>
<dbReference type="HAMAP" id="MF_03113">
    <property type="entry name" value="Get1"/>
    <property type="match status" value="1"/>
</dbReference>
<dbReference type="Pfam" id="PF04420">
    <property type="entry name" value="CHD5"/>
    <property type="match status" value="1"/>
</dbReference>
<keyword evidence="5 8" id="KW-0256">Endoplasmic reticulum</keyword>
<sequence>MALLFTIFILVFLTELIAWIGQGVLLEVVYSIHLRLFHSATAARQRKLKADLLTTRAELLRTSAQDQFAKWAKLRRSVDKGLGELEKLNSEIASRRTAFSFRFNTFIWILTTGLQFFVGWWYRSAAVFYLPPGWLGPLGWWCALPFAPKGSVSVGVWQMACKRVLRVGERVVKELSARAYTYLRLKIGGVLMHVHI</sequence>
<evidence type="ECO:0000256" key="4">
    <source>
        <dbReference type="ARBA" id="ARBA00022692"/>
    </source>
</evidence>
<gene>
    <name evidence="8" type="primary">GET1</name>
    <name evidence="9" type="ORF">MSAN_00064800</name>
</gene>
<dbReference type="GO" id="GO:0043495">
    <property type="term" value="F:protein-membrane adaptor activity"/>
    <property type="evidence" value="ECO:0007669"/>
    <property type="project" value="TreeGrafter"/>
</dbReference>
<keyword evidence="3 8" id="KW-0813">Transport</keyword>
<dbReference type="OrthoDB" id="69461at2759"/>
<dbReference type="PANTHER" id="PTHR42650:SF1">
    <property type="entry name" value="GUIDED ENTRY OF TAIL-ANCHORED PROTEINS FACTOR 1"/>
    <property type="match status" value="1"/>
</dbReference>
<keyword evidence="6 8" id="KW-1133">Transmembrane helix</keyword>
<dbReference type="GO" id="GO:0005789">
    <property type="term" value="C:endoplasmic reticulum membrane"/>
    <property type="evidence" value="ECO:0007669"/>
    <property type="project" value="UniProtKB-SubCell"/>
</dbReference>